<name>A0A9D9N4N7_9BACT</name>
<sequence length="250" mass="29064">MANKFISIQEYDAMMAYIKPKLQALWIHENEERKKRGNELINEFQFGFPIIDIAHYKINNSRNFYLIFNSSFLKIISSSIIKAIDNFPDKFGTGDANDVIDALYNVSGYHGDREAYIGYLEQNACCYIVYRENEKFDDILRLDIFRLILPCKDDSKKYEFIGGLLHALKHFSINGKNLSTGNDIHNIFDVYHVVYLIGMAFGTRDRKKNESNSCQTLSDAIMHIVFYKEEISSVFFLVSYYKKKSVKNVS</sequence>
<accession>A0A9D9N4N7</accession>
<organism evidence="1 2">
    <name type="scientific">Candidatus Gallipaludibacter merdavium</name>
    <dbReference type="NCBI Taxonomy" id="2840839"/>
    <lineage>
        <taxon>Bacteria</taxon>
        <taxon>Pseudomonadati</taxon>
        <taxon>Bacteroidota</taxon>
        <taxon>Bacteroidia</taxon>
        <taxon>Bacteroidales</taxon>
        <taxon>Candidatus Gallipaludibacter</taxon>
    </lineage>
</organism>
<dbReference type="EMBL" id="JADIMG010000068">
    <property type="protein sequence ID" value="MBO8460055.1"/>
    <property type="molecule type" value="Genomic_DNA"/>
</dbReference>
<dbReference type="AlphaFoldDB" id="A0A9D9N4N7"/>
<evidence type="ECO:0000313" key="2">
    <source>
        <dbReference type="Proteomes" id="UP000823641"/>
    </source>
</evidence>
<protein>
    <submittedName>
        <fullName evidence="1">Uncharacterized protein</fullName>
    </submittedName>
</protein>
<comment type="caution">
    <text evidence="1">The sequence shown here is derived from an EMBL/GenBank/DDBJ whole genome shotgun (WGS) entry which is preliminary data.</text>
</comment>
<proteinExistence type="predicted"/>
<dbReference type="Proteomes" id="UP000823641">
    <property type="component" value="Unassembled WGS sequence"/>
</dbReference>
<evidence type="ECO:0000313" key="1">
    <source>
        <dbReference type="EMBL" id="MBO8460055.1"/>
    </source>
</evidence>
<gene>
    <name evidence="1" type="ORF">IAA73_06975</name>
</gene>
<reference evidence="1" key="1">
    <citation type="submission" date="2020-10" db="EMBL/GenBank/DDBJ databases">
        <authorList>
            <person name="Gilroy R."/>
        </authorList>
    </citation>
    <scope>NUCLEOTIDE SEQUENCE</scope>
    <source>
        <strain evidence="1">G3-3990</strain>
    </source>
</reference>
<reference evidence="1" key="2">
    <citation type="journal article" date="2021" name="PeerJ">
        <title>Extensive microbial diversity within the chicken gut microbiome revealed by metagenomics and culture.</title>
        <authorList>
            <person name="Gilroy R."/>
            <person name="Ravi A."/>
            <person name="Getino M."/>
            <person name="Pursley I."/>
            <person name="Horton D.L."/>
            <person name="Alikhan N.F."/>
            <person name="Baker D."/>
            <person name="Gharbi K."/>
            <person name="Hall N."/>
            <person name="Watson M."/>
            <person name="Adriaenssens E.M."/>
            <person name="Foster-Nyarko E."/>
            <person name="Jarju S."/>
            <person name="Secka A."/>
            <person name="Antonio M."/>
            <person name="Oren A."/>
            <person name="Chaudhuri R.R."/>
            <person name="La Ragione R."/>
            <person name="Hildebrand F."/>
            <person name="Pallen M.J."/>
        </authorList>
    </citation>
    <scope>NUCLEOTIDE SEQUENCE</scope>
    <source>
        <strain evidence="1">G3-3990</strain>
    </source>
</reference>